<dbReference type="AlphaFoldDB" id="A0A9Q0QYC5"/>
<dbReference type="PANTHER" id="PTHR31719">
    <property type="entry name" value="NAC TRANSCRIPTION FACTOR 56"/>
    <property type="match status" value="1"/>
</dbReference>
<dbReference type="OrthoDB" id="1747437at2759"/>
<evidence type="ECO:0000256" key="1">
    <source>
        <dbReference type="ARBA" id="ARBA00023015"/>
    </source>
</evidence>
<evidence type="ECO:0000256" key="5">
    <source>
        <dbReference type="SAM" id="MobiDB-lite"/>
    </source>
</evidence>
<comment type="caution">
    <text evidence="7">The sequence shown here is derived from an EMBL/GenBank/DDBJ whole genome shotgun (WGS) entry which is preliminary data.</text>
</comment>
<evidence type="ECO:0000313" key="7">
    <source>
        <dbReference type="EMBL" id="KAJ4976585.1"/>
    </source>
</evidence>
<gene>
    <name evidence="7" type="ORF">NE237_001691</name>
</gene>
<keyword evidence="1" id="KW-0805">Transcription regulation</keyword>
<sequence>MSPHCSRTLSQSPPSSPPPPVQEIHQFENMNSQTQSDSVVVQQTQLAYDDESAYFNSFPTGFRFCPFDDELINGYLKRKIMNEQLPRNRIPEIELSKHDPEHLAGSTIPRTSRGPNDMKLDDWVLCRIYKKAEKSSRESHKRKRKDGDSSDDCEDSGLVHNPADNYNMPVINPSGGVDESNNHSLQFNLPQFPTETNDSVDNFSFQSNGSFGYDYPSSLAEPVSFKPPMDFIEDTNQLNSLPTFPTWPANDAYNPIFNEENYDMLIKFGFLNNNLFNTVNFIPANELLSNTIEMPPLPGYHPDATEMPPFPRY</sequence>
<feature type="domain" description="NAC" evidence="6">
    <location>
        <begin position="59"/>
        <end position="138"/>
    </location>
</feature>
<organism evidence="7 8">
    <name type="scientific">Protea cynaroides</name>
    <dbReference type="NCBI Taxonomy" id="273540"/>
    <lineage>
        <taxon>Eukaryota</taxon>
        <taxon>Viridiplantae</taxon>
        <taxon>Streptophyta</taxon>
        <taxon>Embryophyta</taxon>
        <taxon>Tracheophyta</taxon>
        <taxon>Spermatophyta</taxon>
        <taxon>Magnoliopsida</taxon>
        <taxon>Proteales</taxon>
        <taxon>Proteaceae</taxon>
        <taxon>Protea</taxon>
    </lineage>
</organism>
<dbReference type="Proteomes" id="UP001141806">
    <property type="component" value="Unassembled WGS sequence"/>
</dbReference>
<dbReference type="SUPFAM" id="SSF101941">
    <property type="entry name" value="NAC domain"/>
    <property type="match status" value="1"/>
</dbReference>
<proteinExistence type="predicted"/>
<feature type="region of interest" description="Disordered" evidence="5">
    <location>
        <begin position="136"/>
        <end position="167"/>
    </location>
</feature>
<dbReference type="GO" id="GO:0003677">
    <property type="term" value="F:DNA binding"/>
    <property type="evidence" value="ECO:0007669"/>
    <property type="project" value="UniProtKB-KW"/>
</dbReference>
<feature type="region of interest" description="Disordered" evidence="5">
    <location>
        <begin position="1"/>
        <end position="23"/>
    </location>
</feature>
<feature type="compositionally biased region" description="Polar residues" evidence="5">
    <location>
        <begin position="1"/>
        <end position="11"/>
    </location>
</feature>
<dbReference type="Gene3D" id="2.170.150.80">
    <property type="entry name" value="NAC domain"/>
    <property type="match status" value="1"/>
</dbReference>
<keyword evidence="2" id="KW-0238">DNA-binding</keyword>
<reference evidence="7" key="1">
    <citation type="journal article" date="2023" name="Plant J.">
        <title>The genome of the king protea, Protea cynaroides.</title>
        <authorList>
            <person name="Chang J."/>
            <person name="Duong T.A."/>
            <person name="Schoeman C."/>
            <person name="Ma X."/>
            <person name="Roodt D."/>
            <person name="Barker N."/>
            <person name="Li Z."/>
            <person name="Van de Peer Y."/>
            <person name="Mizrachi E."/>
        </authorList>
    </citation>
    <scope>NUCLEOTIDE SEQUENCE</scope>
    <source>
        <tissue evidence="7">Young leaves</tissue>
    </source>
</reference>
<name>A0A9Q0QYC5_9MAGN</name>
<evidence type="ECO:0000256" key="2">
    <source>
        <dbReference type="ARBA" id="ARBA00023125"/>
    </source>
</evidence>
<evidence type="ECO:0000259" key="6">
    <source>
        <dbReference type="Pfam" id="PF02365"/>
    </source>
</evidence>
<evidence type="ECO:0000256" key="3">
    <source>
        <dbReference type="ARBA" id="ARBA00023163"/>
    </source>
</evidence>
<keyword evidence="3" id="KW-0804">Transcription</keyword>
<dbReference type="GO" id="GO:0006355">
    <property type="term" value="P:regulation of DNA-templated transcription"/>
    <property type="evidence" value="ECO:0007669"/>
    <property type="project" value="InterPro"/>
</dbReference>
<dbReference type="InterPro" id="IPR036093">
    <property type="entry name" value="NAC_dom_sf"/>
</dbReference>
<keyword evidence="4" id="KW-0539">Nucleus</keyword>
<dbReference type="EMBL" id="JAMYWD010000003">
    <property type="protein sequence ID" value="KAJ4976585.1"/>
    <property type="molecule type" value="Genomic_DNA"/>
</dbReference>
<dbReference type="InterPro" id="IPR003441">
    <property type="entry name" value="NAC-dom"/>
</dbReference>
<dbReference type="PANTHER" id="PTHR31719:SF179">
    <property type="entry name" value="OS08G0148400 PROTEIN"/>
    <property type="match status" value="1"/>
</dbReference>
<dbReference type="Pfam" id="PF02365">
    <property type="entry name" value="NAM"/>
    <property type="match status" value="1"/>
</dbReference>
<evidence type="ECO:0000313" key="8">
    <source>
        <dbReference type="Proteomes" id="UP001141806"/>
    </source>
</evidence>
<evidence type="ECO:0000256" key="4">
    <source>
        <dbReference type="ARBA" id="ARBA00023242"/>
    </source>
</evidence>
<protein>
    <recommendedName>
        <fullName evidence="6">NAC domain-containing protein</fullName>
    </recommendedName>
</protein>
<accession>A0A9Q0QYC5</accession>
<keyword evidence="8" id="KW-1185">Reference proteome</keyword>